<dbReference type="AlphaFoldDB" id="A0A3B3ZI35"/>
<proteinExistence type="predicted"/>
<keyword evidence="2 5" id="KW-0812">Transmembrane</keyword>
<dbReference type="PANTHER" id="PTHR11662">
    <property type="entry name" value="SOLUTE CARRIER FAMILY 17"/>
    <property type="match status" value="1"/>
</dbReference>
<protein>
    <recommendedName>
        <fullName evidence="8">Major facilitator superfamily (MFS) profile domain-containing protein</fullName>
    </recommendedName>
</protein>
<dbReference type="GO" id="GO:0016324">
    <property type="term" value="C:apical plasma membrane"/>
    <property type="evidence" value="ECO:0007669"/>
    <property type="project" value="TreeGrafter"/>
</dbReference>
<evidence type="ECO:0000256" key="2">
    <source>
        <dbReference type="ARBA" id="ARBA00022692"/>
    </source>
</evidence>
<sequence>MIGPAIFLVAAGYTGCNYISAVTFLTIATALTGVCISGFIINHLDIAFSGIIFGITNTIATIPGMVGPVIARSLTANVRNVQYVLWRPLVVNVFFLFFFCNFWAVIAIVTL</sequence>
<keyword evidence="4 5" id="KW-0472">Membrane</keyword>
<keyword evidence="7" id="KW-1185">Reference proteome</keyword>
<keyword evidence="3 5" id="KW-1133">Transmembrane helix</keyword>
<evidence type="ECO:0000256" key="1">
    <source>
        <dbReference type="ARBA" id="ARBA00004141"/>
    </source>
</evidence>
<reference evidence="6" key="2">
    <citation type="submission" date="2025-09" db="UniProtKB">
        <authorList>
            <consortium name="Ensembl"/>
        </authorList>
    </citation>
    <scope>IDENTIFICATION</scope>
</reference>
<dbReference type="Ensembl" id="ENSPMGT00000004445.1">
    <property type="protein sequence ID" value="ENSPMGP00000004184.1"/>
    <property type="gene ID" value="ENSPMGG00000003581.1"/>
</dbReference>
<accession>A0A3B3ZI35</accession>
<dbReference type="STRING" id="409849.ENSPMGP00000004184"/>
<feature type="transmembrane region" description="Helical" evidence="5">
    <location>
        <begin position="48"/>
        <end position="70"/>
    </location>
</feature>
<dbReference type="GO" id="GO:0022857">
    <property type="term" value="F:transmembrane transporter activity"/>
    <property type="evidence" value="ECO:0007669"/>
    <property type="project" value="TreeGrafter"/>
</dbReference>
<dbReference type="InterPro" id="IPR050382">
    <property type="entry name" value="MFS_Na/Anion_cotransporter"/>
</dbReference>
<evidence type="ECO:0000256" key="5">
    <source>
        <dbReference type="SAM" id="Phobius"/>
    </source>
</evidence>
<name>A0A3B3ZI35_9GOBI</name>
<comment type="subcellular location">
    <subcellularLocation>
        <location evidence="1">Membrane</location>
        <topology evidence="1">Multi-pass membrane protein</topology>
    </subcellularLocation>
</comment>
<feature type="transmembrane region" description="Helical" evidence="5">
    <location>
        <begin position="90"/>
        <end position="109"/>
    </location>
</feature>
<evidence type="ECO:0008006" key="8">
    <source>
        <dbReference type="Google" id="ProtNLM"/>
    </source>
</evidence>
<dbReference type="GO" id="GO:0006820">
    <property type="term" value="P:monoatomic anion transport"/>
    <property type="evidence" value="ECO:0007669"/>
    <property type="project" value="TreeGrafter"/>
</dbReference>
<feature type="transmembrane region" description="Helical" evidence="5">
    <location>
        <begin position="18"/>
        <end position="41"/>
    </location>
</feature>
<evidence type="ECO:0000256" key="4">
    <source>
        <dbReference type="ARBA" id="ARBA00023136"/>
    </source>
</evidence>
<dbReference type="PANTHER" id="PTHR11662:SF432">
    <property type="entry name" value="SIALIN"/>
    <property type="match status" value="1"/>
</dbReference>
<organism evidence="6 7">
    <name type="scientific">Periophthalmus magnuspinnatus</name>
    <dbReference type="NCBI Taxonomy" id="409849"/>
    <lineage>
        <taxon>Eukaryota</taxon>
        <taxon>Metazoa</taxon>
        <taxon>Chordata</taxon>
        <taxon>Craniata</taxon>
        <taxon>Vertebrata</taxon>
        <taxon>Euteleostomi</taxon>
        <taxon>Actinopterygii</taxon>
        <taxon>Neopterygii</taxon>
        <taxon>Teleostei</taxon>
        <taxon>Neoteleostei</taxon>
        <taxon>Acanthomorphata</taxon>
        <taxon>Gobiaria</taxon>
        <taxon>Gobiiformes</taxon>
        <taxon>Gobioidei</taxon>
        <taxon>Gobiidae</taxon>
        <taxon>Oxudercinae</taxon>
        <taxon>Periophthalmus</taxon>
    </lineage>
</organism>
<evidence type="ECO:0000256" key="3">
    <source>
        <dbReference type="ARBA" id="ARBA00022989"/>
    </source>
</evidence>
<evidence type="ECO:0000313" key="7">
    <source>
        <dbReference type="Proteomes" id="UP000261520"/>
    </source>
</evidence>
<dbReference type="Proteomes" id="UP000261520">
    <property type="component" value="Unplaced"/>
</dbReference>
<evidence type="ECO:0000313" key="6">
    <source>
        <dbReference type="Ensembl" id="ENSPMGP00000004184.1"/>
    </source>
</evidence>
<reference evidence="6" key="1">
    <citation type="submission" date="2025-08" db="UniProtKB">
        <authorList>
            <consortium name="Ensembl"/>
        </authorList>
    </citation>
    <scope>IDENTIFICATION</scope>
</reference>